<dbReference type="GO" id="GO:0070778">
    <property type="term" value="P:L-aspartate transmembrane transport"/>
    <property type="evidence" value="ECO:0007669"/>
    <property type="project" value="TreeGrafter"/>
</dbReference>
<dbReference type="PROSITE" id="PS00714">
    <property type="entry name" value="NA_DICARBOXYL_SYMP_2"/>
    <property type="match status" value="1"/>
</dbReference>
<evidence type="ECO:0000256" key="4">
    <source>
        <dbReference type="ARBA" id="ARBA00022847"/>
    </source>
</evidence>
<dbReference type="Proteomes" id="UP001152622">
    <property type="component" value="Chromosome 16"/>
</dbReference>
<dbReference type="EMBL" id="JAINUF010000016">
    <property type="protein sequence ID" value="KAJ8340229.1"/>
    <property type="molecule type" value="Genomic_DNA"/>
</dbReference>
<dbReference type="FunFam" id="1.10.3860.10:FF:000002">
    <property type="entry name" value="Amino acid transporter"/>
    <property type="match status" value="1"/>
</dbReference>
<dbReference type="GO" id="GO:0015501">
    <property type="term" value="F:glutamate:sodium symporter activity"/>
    <property type="evidence" value="ECO:0007669"/>
    <property type="project" value="TreeGrafter"/>
</dbReference>
<evidence type="ECO:0000256" key="9">
    <source>
        <dbReference type="ARBA" id="ARBA00048715"/>
    </source>
</evidence>
<comment type="catalytic activity">
    <reaction evidence="8">
        <text>K(+)(in) + L-glutamate(out) + 3 Na(+)(out) + H(+)(out) = K(+)(out) + L-glutamate(in) + 3 Na(+)(in) + H(+)(in)</text>
        <dbReference type="Rhea" id="RHEA:70699"/>
        <dbReference type="ChEBI" id="CHEBI:15378"/>
        <dbReference type="ChEBI" id="CHEBI:29101"/>
        <dbReference type="ChEBI" id="CHEBI:29103"/>
        <dbReference type="ChEBI" id="CHEBI:29985"/>
    </reaction>
</comment>
<dbReference type="GO" id="GO:0098712">
    <property type="term" value="P:L-glutamate import across plasma membrane"/>
    <property type="evidence" value="ECO:0007669"/>
    <property type="project" value="TreeGrafter"/>
</dbReference>
<accession>A0A9Q1IHZ8</accession>
<evidence type="ECO:0000256" key="10">
    <source>
        <dbReference type="ARBA" id="ARBA00049118"/>
    </source>
</evidence>
<evidence type="ECO:0000256" key="7">
    <source>
        <dbReference type="ARBA" id="ARBA00023180"/>
    </source>
</evidence>
<keyword evidence="14" id="KW-1185">Reference proteome</keyword>
<keyword evidence="4 11" id="KW-0769">Symport</keyword>
<keyword evidence="5 11" id="KW-1133">Transmembrane helix</keyword>
<evidence type="ECO:0000313" key="14">
    <source>
        <dbReference type="Proteomes" id="UP001152622"/>
    </source>
</evidence>
<comment type="caution">
    <text evidence="13">The sequence shown here is derived from an EMBL/GenBank/DDBJ whole genome shotgun (WGS) entry which is preliminary data.</text>
</comment>
<feature type="transmembrane region" description="Helical" evidence="11">
    <location>
        <begin position="732"/>
        <end position="752"/>
    </location>
</feature>
<feature type="transmembrane region" description="Helical" evidence="11">
    <location>
        <begin position="268"/>
        <end position="289"/>
    </location>
</feature>
<dbReference type="InterPro" id="IPR009038">
    <property type="entry name" value="GOLD_dom"/>
</dbReference>
<keyword evidence="6 11" id="KW-0472">Membrane</keyword>
<dbReference type="GO" id="GO:0005313">
    <property type="term" value="F:L-glutamate transmembrane transporter activity"/>
    <property type="evidence" value="ECO:0007669"/>
    <property type="project" value="TreeGrafter"/>
</dbReference>
<feature type="transmembrane region" description="Helical" evidence="11">
    <location>
        <begin position="79"/>
        <end position="99"/>
    </location>
</feature>
<dbReference type="AlphaFoldDB" id="A0A9Q1IHZ8"/>
<dbReference type="PROSITE" id="PS00713">
    <property type="entry name" value="NA_DICARBOXYL_SYMP_1"/>
    <property type="match status" value="1"/>
</dbReference>
<evidence type="ECO:0000256" key="2">
    <source>
        <dbReference type="ARBA" id="ARBA00022448"/>
    </source>
</evidence>
<dbReference type="PANTHER" id="PTHR11958">
    <property type="entry name" value="SODIUM/DICARBOXYLATE SYMPORTER-RELATED"/>
    <property type="match status" value="1"/>
</dbReference>
<reference evidence="13" key="1">
    <citation type="journal article" date="2023" name="Science">
        <title>Genome structures resolve the early diversification of teleost fishes.</title>
        <authorList>
            <person name="Parey E."/>
            <person name="Louis A."/>
            <person name="Montfort J."/>
            <person name="Bouchez O."/>
            <person name="Roques C."/>
            <person name="Iampietro C."/>
            <person name="Lluch J."/>
            <person name="Castinel A."/>
            <person name="Donnadieu C."/>
            <person name="Desvignes T."/>
            <person name="Floi Bucao C."/>
            <person name="Jouanno E."/>
            <person name="Wen M."/>
            <person name="Mejri S."/>
            <person name="Dirks R."/>
            <person name="Jansen H."/>
            <person name="Henkel C."/>
            <person name="Chen W.J."/>
            <person name="Zahm M."/>
            <person name="Cabau C."/>
            <person name="Klopp C."/>
            <person name="Thompson A.W."/>
            <person name="Robinson-Rechavi M."/>
            <person name="Braasch I."/>
            <person name="Lecointre G."/>
            <person name="Bobe J."/>
            <person name="Postlethwait J.H."/>
            <person name="Berthelot C."/>
            <person name="Roest Crollius H."/>
            <person name="Guiguen Y."/>
        </authorList>
    </citation>
    <scope>NUCLEOTIDE SEQUENCE</scope>
    <source>
        <strain evidence="13">WJC10195</strain>
    </source>
</reference>
<sequence>MPKQVEVRMHESLLEPVDPPAEPMCGGICQKLLQNMILTLTVLGVIVGSVSGTLLRYVSPLPADAIMIIAFPGDILMRMLKMIILPLIISSLVTGLAGLDAKASGRLGTRAMIYYMSTTVIAAVLGVILVLAIHPGNPKLKARLGPGSKNDEVSSLDAFLDLIRNLFPDNLVQACFQQIQTVTKKVEQMPDYTEDVNGTMDDFLLSGPKAPPQPVIVVKKALQFKGGMNVLGLIGFFIAFGICMGKMGERARLMLDFFNILNEIVMRLVTMVMWYSPFGIACLICGKIISIKDLELMARQLGMYMVTVVVGLLIHGGIFLPLIYFVIVRKNPYTFFMGIFQAWITALGTASSAGTLPVTFRCLEENLGIDKRVTRFVLPVGATINMDGTALYEAVAAIFIAQMNDINLDAGQIVTVSLTATLASVGAASIPSAGLVTMLLILTAVGLPTQDISLLVAVDWLLDRFRTSVNVVGDSYGAGIVYHLSKKELDNLNSNQTRFDDTEMDKTQYYYDDLKNHHENNTNQCVYAPHNSVLVDECKGGLGQTTGLHDIPGDQQLLWGSDQYDFAIVLPASGMECFWHFAHYGEHFYLTYMVQWVTGVANARHLSVTVNSPDGFLVATTDDATGQINFQTEETGFYQMCLNNFHNRFGSMQVFLNFGVYYSDADEAQKQKEKKEKEEASKHLNDTLYTIEDSANKLQGYTFHMWRHYNFARMRKGADYYLLLSNSSYVTWWSAVQSIVIIVAGYLQLFFLKRLFHTKTNTETNKPRC</sequence>
<organism evidence="13 14">
    <name type="scientific">Synaphobranchus kaupii</name>
    <name type="common">Kaup's arrowtooth eel</name>
    <dbReference type="NCBI Taxonomy" id="118154"/>
    <lineage>
        <taxon>Eukaryota</taxon>
        <taxon>Metazoa</taxon>
        <taxon>Chordata</taxon>
        <taxon>Craniata</taxon>
        <taxon>Vertebrata</taxon>
        <taxon>Euteleostomi</taxon>
        <taxon>Actinopterygii</taxon>
        <taxon>Neopterygii</taxon>
        <taxon>Teleostei</taxon>
        <taxon>Anguilliformes</taxon>
        <taxon>Synaphobranchidae</taxon>
        <taxon>Synaphobranchus</taxon>
    </lineage>
</organism>
<dbReference type="InterPro" id="IPR018107">
    <property type="entry name" value="Na-dicarboxylate_symporter_CS"/>
</dbReference>
<feature type="transmembrane region" description="Helical" evidence="11">
    <location>
        <begin position="36"/>
        <end position="58"/>
    </location>
</feature>
<feature type="domain" description="GOLD" evidence="12">
    <location>
        <begin position="575"/>
        <end position="660"/>
    </location>
</feature>
<evidence type="ECO:0000256" key="1">
    <source>
        <dbReference type="ARBA" id="ARBA00004141"/>
    </source>
</evidence>
<evidence type="ECO:0000313" key="13">
    <source>
        <dbReference type="EMBL" id="KAJ8340229.1"/>
    </source>
</evidence>
<dbReference type="PRINTS" id="PR00173">
    <property type="entry name" value="EDTRNSPORT"/>
</dbReference>
<proteinExistence type="inferred from homology"/>
<dbReference type="InterPro" id="IPR001991">
    <property type="entry name" value="Na-dicarboxylate_symporter"/>
</dbReference>
<dbReference type="PANTHER" id="PTHR11958:SF100">
    <property type="entry name" value="AMINO ACID TRANSPORTER"/>
    <property type="match status" value="1"/>
</dbReference>
<evidence type="ECO:0000256" key="5">
    <source>
        <dbReference type="ARBA" id="ARBA00022989"/>
    </source>
</evidence>
<dbReference type="GO" id="GO:0015175">
    <property type="term" value="F:neutral L-amino acid transmembrane transporter activity"/>
    <property type="evidence" value="ECO:0007669"/>
    <property type="project" value="TreeGrafter"/>
</dbReference>
<evidence type="ECO:0000259" key="12">
    <source>
        <dbReference type="PROSITE" id="PS50866"/>
    </source>
</evidence>
<name>A0A9Q1IHZ8_SYNKA</name>
<comment type="subcellular location">
    <subcellularLocation>
        <location evidence="1 11">Membrane</location>
        <topology evidence="1 11">Multi-pass membrane protein</topology>
    </subcellularLocation>
</comment>
<dbReference type="InterPro" id="IPR036458">
    <property type="entry name" value="Na:dicarbo_symporter_sf"/>
</dbReference>
<comment type="catalytic activity">
    <reaction evidence="9">
        <text>K(+)(in) + L-aspartate(out) + 3 Na(+)(out) + H(+)(out) = K(+)(out) + L-aspartate(in) + 3 Na(+)(in) + H(+)(in)</text>
        <dbReference type="Rhea" id="RHEA:70851"/>
        <dbReference type="ChEBI" id="CHEBI:15378"/>
        <dbReference type="ChEBI" id="CHEBI:29101"/>
        <dbReference type="ChEBI" id="CHEBI:29103"/>
        <dbReference type="ChEBI" id="CHEBI:29991"/>
    </reaction>
</comment>
<keyword evidence="3 11" id="KW-0812">Transmembrane</keyword>
<evidence type="ECO:0000256" key="6">
    <source>
        <dbReference type="ARBA" id="ARBA00023136"/>
    </source>
</evidence>
<protein>
    <recommendedName>
        <fullName evidence="11">Amino acid transporter</fullName>
    </recommendedName>
</protein>
<feature type="transmembrane region" description="Helical" evidence="11">
    <location>
        <begin position="111"/>
        <end position="133"/>
    </location>
</feature>
<evidence type="ECO:0000256" key="3">
    <source>
        <dbReference type="ARBA" id="ARBA00022692"/>
    </source>
</evidence>
<dbReference type="OrthoDB" id="5877963at2759"/>
<dbReference type="Gene3D" id="1.10.3860.10">
    <property type="entry name" value="Sodium:dicarboxylate symporter"/>
    <property type="match status" value="1"/>
</dbReference>
<dbReference type="SUPFAM" id="SSF118215">
    <property type="entry name" value="Proton glutamate symport protein"/>
    <property type="match status" value="1"/>
</dbReference>
<feature type="transmembrane region" description="Helical" evidence="11">
    <location>
        <begin position="301"/>
        <end position="327"/>
    </location>
</feature>
<dbReference type="Pfam" id="PF00375">
    <property type="entry name" value="SDF"/>
    <property type="match status" value="1"/>
</dbReference>
<gene>
    <name evidence="13" type="ORF">SKAU_G00348620</name>
</gene>
<dbReference type="GO" id="GO:0005886">
    <property type="term" value="C:plasma membrane"/>
    <property type="evidence" value="ECO:0007669"/>
    <property type="project" value="TreeGrafter"/>
</dbReference>
<keyword evidence="2 11" id="KW-0813">Transport</keyword>
<dbReference type="SMART" id="SM01190">
    <property type="entry name" value="EMP24_GP25L"/>
    <property type="match status" value="1"/>
</dbReference>
<feature type="transmembrane region" description="Helical" evidence="11">
    <location>
        <begin position="229"/>
        <end position="248"/>
    </location>
</feature>
<dbReference type="Pfam" id="PF01105">
    <property type="entry name" value="EMP24_GP25L"/>
    <property type="match status" value="1"/>
</dbReference>
<comment type="catalytic activity">
    <reaction evidence="10">
        <text>D-aspartate(out) + K(+)(in) + 3 Na(+)(out) + H(+)(out) = D-aspartate(in) + K(+)(out) + 3 Na(+)(in) + H(+)(in)</text>
        <dbReference type="Rhea" id="RHEA:71379"/>
        <dbReference type="ChEBI" id="CHEBI:15378"/>
        <dbReference type="ChEBI" id="CHEBI:29101"/>
        <dbReference type="ChEBI" id="CHEBI:29103"/>
        <dbReference type="ChEBI" id="CHEBI:29990"/>
    </reaction>
</comment>
<evidence type="ECO:0000256" key="11">
    <source>
        <dbReference type="RuleBase" id="RU361216"/>
    </source>
</evidence>
<dbReference type="PROSITE" id="PS50866">
    <property type="entry name" value="GOLD"/>
    <property type="match status" value="1"/>
</dbReference>
<keyword evidence="7" id="KW-0325">Glycoprotein</keyword>
<evidence type="ECO:0000256" key="8">
    <source>
        <dbReference type="ARBA" id="ARBA00047601"/>
    </source>
</evidence>
<comment type="similarity">
    <text evidence="11">Belongs to the dicarboxylate/amino acid:cation symporter (DAACS) (TC 2.A.23) family.</text>
</comment>
<dbReference type="InterPro" id="IPR050746">
    <property type="entry name" value="DAACS"/>
</dbReference>